<gene>
    <name evidence="1" type="ORF">BT96DRAFT_986298</name>
</gene>
<name>A0A6A4IAF8_9AGAR</name>
<organism evidence="1 2">
    <name type="scientific">Gymnopus androsaceus JB14</name>
    <dbReference type="NCBI Taxonomy" id="1447944"/>
    <lineage>
        <taxon>Eukaryota</taxon>
        <taxon>Fungi</taxon>
        <taxon>Dikarya</taxon>
        <taxon>Basidiomycota</taxon>
        <taxon>Agaricomycotina</taxon>
        <taxon>Agaricomycetes</taxon>
        <taxon>Agaricomycetidae</taxon>
        <taxon>Agaricales</taxon>
        <taxon>Marasmiineae</taxon>
        <taxon>Omphalotaceae</taxon>
        <taxon>Gymnopus</taxon>
    </lineage>
</organism>
<dbReference type="AlphaFoldDB" id="A0A6A4IAF8"/>
<dbReference type="Proteomes" id="UP000799118">
    <property type="component" value="Unassembled WGS sequence"/>
</dbReference>
<reference evidence="1" key="1">
    <citation type="journal article" date="2019" name="Environ. Microbiol.">
        <title>Fungal ecological strategies reflected in gene transcription - a case study of two litter decomposers.</title>
        <authorList>
            <person name="Barbi F."/>
            <person name="Kohler A."/>
            <person name="Barry K."/>
            <person name="Baskaran P."/>
            <person name="Daum C."/>
            <person name="Fauchery L."/>
            <person name="Ihrmark K."/>
            <person name="Kuo A."/>
            <person name="LaButti K."/>
            <person name="Lipzen A."/>
            <person name="Morin E."/>
            <person name="Grigoriev I.V."/>
            <person name="Henrissat B."/>
            <person name="Lindahl B."/>
            <person name="Martin F."/>
        </authorList>
    </citation>
    <scope>NUCLEOTIDE SEQUENCE</scope>
    <source>
        <strain evidence="1">JB14</strain>
    </source>
</reference>
<keyword evidence="2" id="KW-1185">Reference proteome</keyword>
<protein>
    <submittedName>
        <fullName evidence="1">Uncharacterized protein</fullName>
    </submittedName>
</protein>
<evidence type="ECO:0000313" key="2">
    <source>
        <dbReference type="Proteomes" id="UP000799118"/>
    </source>
</evidence>
<sequence>MFSSLFSALHSKHAGEMKPQDHDSVESSLSNVTDGLASLDIGETIEIPSVTQFTAKLSSLHLEDYGSMPGAFSPSSSAAPCLSLWNTGPLPFSMETELLETLVTTATLTATPMETLTQNKLFTSSAQFYKHESSTLPTLIQSLDVNIAMQGLEAAAKPKKMLPCSPAFHPGCQFGLSPLPNHSKPRS</sequence>
<dbReference type="EMBL" id="ML769394">
    <property type="protein sequence ID" value="KAE9407636.1"/>
    <property type="molecule type" value="Genomic_DNA"/>
</dbReference>
<evidence type="ECO:0000313" key="1">
    <source>
        <dbReference type="EMBL" id="KAE9407636.1"/>
    </source>
</evidence>
<proteinExistence type="predicted"/>
<accession>A0A6A4IAF8</accession>